<comment type="caution">
    <text evidence="2">The sequence shown here is derived from an EMBL/GenBank/DDBJ whole genome shotgun (WGS) entry which is preliminary data.</text>
</comment>
<evidence type="ECO:0000256" key="1">
    <source>
        <dbReference type="SAM" id="MobiDB-lite"/>
    </source>
</evidence>
<protein>
    <submittedName>
        <fullName evidence="2">Uncharacterized protein</fullName>
    </submittedName>
</protein>
<feature type="compositionally biased region" description="Basic and acidic residues" evidence="1">
    <location>
        <begin position="48"/>
        <end position="57"/>
    </location>
</feature>
<keyword evidence="3" id="KW-1185">Reference proteome</keyword>
<sequence length="118" mass="12943">SPLPKVLIDFVKRGIVAISRNLLSIGAATSQEDGRKNHDAVASNPTASKEKRCSYNDEDKELDAGRSAMPVSTCKRPRSSVDYLLDEEVYNPDRVKLRKTDRLALLAAAFSTPPKVEA</sequence>
<reference evidence="2" key="1">
    <citation type="journal article" date="2020" name="Fungal Divers.">
        <title>Resolving the Mortierellaceae phylogeny through synthesis of multi-gene phylogenetics and phylogenomics.</title>
        <authorList>
            <person name="Vandepol N."/>
            <person name="Liber J."/>
            <person name="Desiro A."/>
            <person name="Na H."/>
            <person name="Kennedy M."/>
            <person name="Barry K."/>
            <person name="Grigoriev I.V."/>
            <person name="Miller A.N."/>
            <person name="O'Donnell K."/>
            <person name="Stajich J.E."/>
            <person name="Bonito G."/>
        </authorList>
    </citation>
    <scope>NUCLEOTIDE SEQUENCE</scope>
    <source>
        <strain evidence="2">BC1065</strain>
    </source>
</reference>
<feature type="non-terminal residue" evidence="2">
    <location>
        <position position="118"/>
    </location>
</feature>
<accession>A0A9P6TUH2</accession>
<evidence type="ECO:0000313" key="2">
    <source>
        <dbReference type="EMBL" id="KAG0247162.1"/>
    </source>
</evidence>
<dbReference type="AlphaFoldDB" id="A0A9P6TUH2"/>
<dbReference type="EMBL" id="JAAAJB010001937">
    <property type="protein sequence ID" value="KAG0247162.1"/>
    <property type="molecule type" value="Genomic_DNA"/>
</dbReference>
<evidence type="ECO:0000313" key="3">
    <source>
        <dbReference type="Proteomes" id="UP000807716"/>
    </source>
</evidence>
<dbReference type="Proteomes" id="UP000807716">
    <property type="component" value="Unassembled WGS sequence"/>
</dbReference>
<name>A0A9P6TUH2_9FUNG</name>
<feature type="non-terminal residue" evidence="2">
    <location>
        <position position="1"/>
    </location>
</feature>
<organism evidence="2 3">
    <name type="scientific">Actinomortierella ambigua</name>
    <dbReference type="NCBI Taxonomy" id="1343610"/>
    <lineage>
        <taxon>Eukaryota</taxon>
        <taxon>Fungi</taxon>
        <taxon>Fungi incertae sedis</taxon>
        <taxon>Mucoromycota</taxon>
        <taxon>Mortierellomycotina</taxon>
        <taxon>Mortierellomycetes</taxon>
        <taxon>Mortierellales</taxon>
        <taxon>Mortierellaceae</taxon>
        <taxon>Actinomortierella</taxon>
    </lineage>
</organism>
<proteinExistence type="predicted"/>
<gene>
    <name evidence="2" type="ORF">DFQ27_002482</name>
</gene>
<feature type="region of interest" description="Disordered" evidence="1">
    <location>
        <begin position="27"/>
        <end position="73"/>
    </location>
</feature>